<dbReference type="EMBL" id="ADLV01000015">
    <property type="protein sequence ID" value="EGK03089.1"/>
    <property type="molecule type" value="Genomic_DNA"/>
</dbReference>
<keyword evidence="2" id="KW-1185">Reference proteome</keyword>
<dbReference type="HOGENOM" id="CLU_3182999_0_0_10"/>
<sequence length="46" mass="5315">MPKLDIHILYNQHKCENKAFSFVNKRGAQAPHLLKNDNILRSAIKV</sequence>
<evidence type="ECO:0000313" key="2">
    <source>
        <dbReference type="Proteomes" id="UP000004913"/>
    </source>
</evidence>
<dbReference type="AlphaFoldDB" id="F5IV39"/>
<name>F5IV39_9BACT</name>
<comment type="caution">
    <text evidence="1">The sequence shown here is derived from an EMBL/GenBank/DDBJ whole genome shotgun (WGS) entry which is preliminary data.</text>
</comment>
<evidence type="ECO:0000313" key="1">
    <source>
        <dbReference type="EMBL" id="EGK03089.1"/>
    </source>
</evidence>
<proteinExistence type="predicted"/>
<organism evidence="1 2">
    <name type="scientific">Dysgonomonas gadei ATCC BAA-286</name>
    <dbReference type="NCBI Taxonomy" id="742766"/>
    <lineage>
        <taxon>Bacteria</taxon>
        <taxon>Pseudomonadati</taxon>
        <taxon>Bacteroidota</taxon>
        <taxon>Bacteroidia</taxon>
        <taxon>Bacteroidales</taxon>
        <taxon>Dysgonomonadaceae</taxon>
        <taxon>Dysgonomonas</taxon>
    </lineage>
</organism>
<reference evidence="1 2" key="1">
    <citation type="submission" date="2011-04" db="EMBL/GenBank/DDBJ databases">
        <title>The Genome Sequence of Dysgonomonas gadei ATCC BAA-286.</title>
        <authorList>
            <consortium name="The Broad Institute Genome Sequencing Platform"/>
            <person name="Earl A."/>
            <person name="Ward D."/>
            <person name="Feldgarden M."/>
            <person name="Gevers D."/>
            <person name="Pudlo N."/>
            <person name="Martens E."/>
            <person name="Allen-Vercoe E."/>
            <person name="Young S.K."/>
            <person name="Zeng Q."/>
            <person name="Gargeya S."/>
            <person name="Fitzgerald M."/>
            <person name="Haas B."/>
            <person name="Abouelleil A."/>
            <person name="Alvarado L."/>
            <person name="Arachchi H.M."/>
            <person name="Berlin A."/>
            <person name="Brown A."/>
            <person name="Chapman S.B."/>
            <person name="Chen Z."/>
            <person name="Dunbar C."/>
            <person name="Freedman E."/>
            <person name="Gearin G."/>
            <person name="Gellesch M."/>
            <person name="Goldberg J."/>
            <person name="Griggs A."/>
            <person name="Gujja S."/>
            <person name="Heiman D."/>
            <person name="Howarth C."/>
            <person name="Larson L."/>
            <person name="Lui A."/>
            <person name="MacDonald P.J.P."/>
            <person name="Mehta T."/>
            <person name="Montmayeur A."/>
            <person name="Murphy C."/>
            <person name="Neiman D."/>
            <person name="Pearson M."/>
            <person name="Priest M."/>
            <person name="Roberts A."/>
            <person name="Saif S."/>
            <person name="Shea T."/>
            <person name="Shenoy N."/>
            <person name="Sisk P."/>
            <person name="Stolte C."/>
            <person name="Sykes S."/>
            <person name="Yandava C."/>
            <person name="Wortman J."/>
            <person name="Nusbaum C."/>
            <person name="Birren B."/>
        </authorList>
    </citation>
    <scope>NUCLEOTIDE SEQUENCE [LARGE SCALE GENOMIC DNA]</scope>
    <source>
        <strain evidence="1 2">ATCC BAA-286</strain>
    </source>
</reference>
<dbReference type="Proteomes" id="UP000004913">
    <property type="component" value="Unassembled WGS sequence"/>
</dbReference>
<gene>
    <name evidence="1" type="ORF">HMPREF9455_01339</name>
</gene>
<accession>F5IV39</accession>
<protein>
    <submittedName>
        <fullName evidence="1">Uncharacterized protein</fullName>
    </submittedName>
</protein>